<protein>
    <submittedName>
        <fullName evidence="2">Quercetin dioxygenase-like cupin family protein</fullName>
    </submittedName>
</protein>
<reference evidence="2 3" key="1">
    <citation type="submission" date="2023-07" db="EMBL/GenBank/DDBJ databases">
        <title>Genomic Encyclopedia of Type Strains, Phase IV (KMG-IV): sequencing the most valuable type-strain genomes for metagenomic binning, comparative biology and taxonomic classification.</title>
        <authorList>
            <person name="Goeker M."/>
        </authorList>
    </citation>
    <scope>NUCLEOTIDE SEQUENCE [LARGE SCALE GENOMIC DNA]</scope>
    <source>
        <strain evidence="2 3">DSM 22170</strain>
    </source>
</reference>
<accession>A0ABU1J129</accession>
<sequence>MMSNIGVWEPAEPGVKRCILNAAGELMMMEVHFEKGAEGYQHSHPHQQMSYCLSGSFIFTIDDVETTVSAGETIAIPPNARHGVVALEENSALLDAFTPIREDLLKQ</sequence>
<dbReference type="InterPro" id="IPR014710">
    <property type="entry name" value="RmlC-like_jellyroll"/>
</dbReference>
<evidence type="ECO:0000313" key="2">
    <source>
        <dbReference type="EMBL" id="MDR6245193.1"/>
    </source>
</evidence>
<dbReference type="PIRSF" id="PIRSF029883">
    <property type="entry name" value="KdgF"/>
    <property type="match status" value="1"/>
</dbReference>
<dbReference type="SUPFAM" id="SSF51182">
    <property type="entry name" value="RmlC-like cupins"/>
    <property type="match status" value="1"/>
</dbReference>
<dbReference type="Gene3D" id="2.60.120.10">
    <property type="entry name" value="Jelly Rolls"/>
    <property type="match status" value="1"/>
</dbReference>
<dbReference type="PANTHER" id="PTHR40112">
    <property type="entry name" value="H2HPP ISOMERASE"/>
    <property type="match status" value="1"/>
</dbReference>
<name>A0ABU1J129_9BACL</name>
<evidence type="ECO:0000259" key="1">
    <source>
        <dbReference type="Pfam" id="PF07883"/>
    </source>
</evidence>
<dbReference type="InterPro" id="IPR013096">
    <property type="entry name" value="Cupin_2"/>
</dbReference>
<keyword evidence="3" id="KW-1185">Reference proteome</keyword>
<dbReference type="Pfam" id="PF07883">
    <property type="entry name" value="Cupin_2"/>
    <property type="match status" value="1"/>
</dbReference>
<proteinExistence type="predicted"/>
<gene>
    <name evidence="2" type="ORF">JOC58_003092</name>
</gene>
<dbReference type="EMBL" id="JAVDQH010000012">
    <property type="protein sequence ID" value="MDR6245193.1"/>
    <property type="molecule type" value="Genomic_DNA"/>
</dbReference>
<dbReference type="InterPro" id="IPR025499">
    <property type="entry name" value="KdgF"/>
</dbReference>
<feature type="domain" description="Cupin type-2" evidence="1">
    <location>
        <begin position="30"/>
        <end position="90"/>
    </location>
</feature>
<dbReference type="Proteomes" id="UP001185028">
    <property type="component" value="Unassembled WGS sequence"/>
</dbReference>
<comment type="caution">
    <text evidence="2">The sequence shown here is derived from an EMBL/GenBank/DDBJ whole genome shotgun (WGS) entry which is preliminary data.</text>
</comment>
<dbReference type="CDD" id="cd02238">
    <property type="entry name" value="cupin_KdgF"/>
    <property type="match status" value="1"/>
</dbReference>
<dbReference type="PANTHER" id="PTHR40112:SF1">
    <property type="entry name" value="H2HPP ISOMERASE"/>
    <property type="match status" value="1"/>
</dbReference>
<evidence type="ECO:0000313" key="3">
    <source>
        <dbReference type="Proteomes" id="UP001185028"/>
    </source>
</evidence>
<organism evidence="2 3">
    <name type="scientific">Paenibacillus hunanensis</name>
    <dbReference type="NCBI Taxonomy" id="539262"/>
    <lineage>
        <taxon>Bacteria</taxon>
        <taxon>Bacillati</taxon>
        <taxon>Bacillota</taxon>
        <taxon>Bacilli</taxon>
        <taxon>Bacillales</taxon>
        <taxon>Paenibacillaceae</taxon>
        <taxon>Paenibacillus</taxon>
    </lineage>
</organism>
<dbReference type="InterPro" id="IPR052535">
    <property type="entry name" value="Bacilysin_H2HPP_isomerase"/>
</dbReference>
<dbReference type="InterPro" id="IPR011051">
    <property type="entry name" value="RmlC_Cupin_sf"/>
</dbReference>